<accession>A0A3G5ADC7</accession>
<evidence type="ECO:0000313" key="1">
    <source>
        <dbReference type="EMBL" id="AYV85226.1"/>
    </source>
</evidence>
<dbReference type="EMBL" id="MK072443">
    <property type="protein sequence ID" value="AYV85226.1"/>
    <property type="molecule type" value="Genomic_DNA"/>
</dbReference>
<organism evidence="1">
    <name type="scientific">Satyrvirus sp</name>
    <dbReference type="NCBI Taxonomy" id="2487771"/>
    <lineage>
        <taxon>Viruses</taxon>
        <taxon>Varidnaviria</taxon>
        <taxon>Bamfordvirae</taxon>
        <taxon>Nucleocytoviricota</taxon>
        <taxon>Megaviricetes</taxon>
        <taxon>Imitervirales</taxon>
        <taxon>Mimiviridae</taxon>
        <taxon>Megamimivirinae</taxon>
    </lineage>
</organism>
<gene>
    <name evidence="1" type="ORF">Satyrvirus7_20</name>
</gene>
<name>A0A3G5ADC7_9VIRU</name>
<sequence length="267" mass="30666">MLEESIYDISSLKPIGFGGTKTVYKIDDDWVVFGPNKIDGEGLVQQWPRITDDEYRMSKLLKTVGVPALELNTCQIKLKDGRTMVSNSSKSFFSYTKNGIYIIDHKDPPSSQWPCDGNMSLIEGDDKMDFGIWTDILEPVVNDILKLADSCYWFGMDAFNLAFVSKESNLHSGCKYPFEVRMFMFDFTSKHHPYNFQNRDKVSFSEKYYVFKNLVEAAVWQELAPGTVCLNNEQEKFVNKLSSHFQDRFKNSPDDVYEPPIPGCTIQ</sequence>
<protein>
    <submittedName>
        <fullName evidence="1">Uncharacterized protein</fullName>
    </submittedName>
</protein>
<proteinExistence type="predicted"/>
<reference evidence="1" key="1">
    <citation type="submission" date="2018-10" db="EMBL/GenBank/DDBJ databases">
        <title>Hidden diversity of soil giant viruses.</title>
        <authorList>
            <person name="Schulz F."/>
            <person name="Alteio L."/>
            <person name="Goudeau D."/>
            <person name="Ryan E.M."/>
            <person name="Malmstrom R.R."/>
            <person name="Blanchard J."/>
            <person name="Woyke T."/>
        </authorList>
    </citation>
    <scope>NUCLEOTIDE SEQUENCE</scope>
    <source>
        <strain evidence="1">SAV1</strain>
    </source>
</reference>